<proteinExistence type="predicted"/>
<dbReference type="Proteomes" id="UP000824533">
    <property type="component" value="Linkage Group LG13"/>
</dbReference>
<keyword evidence="2" id="KW-1185">Reference proteome</keyword>
<reference evidence="1 2" key="1">
    <citation type="journal article" date="2021" name="Front. Genet.">
        <title>Chromosome-Level Genome Assembly Reveals Significant Gene Expansion in the Toll and IMD Signaling Pathways of Dendrolimus kikuchii.</title>
        <authorList>
            <person name="Zhou J."/>
            <person name="Wu P."/>
            <person name="Xiong Z."/>
            <person name="Liu N."/>
            <person name="Zhao N."/>
            <person name="Ji M."/>
            <person name="Qiu Y."/>
            <person name="Yang B."/>
        </authorList>
    </citation>
    <scope>NUCLEOTIDE SEQUENCE [LARGE SCALE GENOMIC DNA]</scope>
    <source>
        <strain evidence="1">Ann1</strain>
    </source>
</reference>
<gene>
    <name evidence="1" type="ORF">K1T71_007902</name>
</gene>
<comment type="caution">
    <text evidence="1">The sequence shown here is derived from an EMBL/GenBank/DDBJ whole genome shotgun (WGS) entry which is preliminary data.</text>
</comment>
<name>A0ACC1CYI4_9NEOP</name>
<evidence type="ECO:0000313" key="2">
    <source>
        <dbReference type="Proteomes" id="UP000824533"/>
    </source>
</evidence>
<evidence type="ECO:0000313" key="1">
    <source>
        <dbReference type="EMBL" id="KAJ0176723.1"/>
    </source>
</evidence>
<accession>A0ACC1CYI4</accession>
<organism evidence="1 2">
    <name type="scientific">Dendrolimus kikuchii</name>
    <dbReference type="NCBI Taxonomy" id="765133"/>
    <lineage>
        <taxon>Eukaryota</taxon>
        <taxon>Metazoa</taxon>
        <taxon>Ecdysozoa</taxon>
        <taxon>Arthropoda</taxon>
        <taxon>Hexapoda</taxon>
        <taxon>Insecta</taxon>
        <taxon>Pterygota</taxon>
        <taxon>Neoptera</taxon>
        <taxon>Endopterygota</taxon>
        <taxon>Lepidoptera</taxon>
        <taxon>Glossata</taxon>
        <taxon>Ditrysia</taxon>
        <taxon>Bombycoidea</taxon>
        <taxon>Lasiocampidae</taxon>
        <taxon>Dendrolimus</taxon>
    </lineage>
</organism>
<protein>
    <submittedName>
        <fullName evidence="1">Uncharacterized protein</fullName>
    </submittedName>
</protein>
<dbReference type="EMBL" id="CM034399">
    <property type="protein sequence ID" value="KAJ0176723.1"/>
    <property type="molecule type" value="Genomic_DNA"/>
</dbReference>
<sequence length="105" mass="11874">MMRGLLIFFAMCTFTVAMVPRDRRAVNDEQTVTPTTKSVQICAENTPCGWSIYKPMTKIIELNIKNTYCDCDISKVCTIYEDNLSANAYVHKCRPPNESGIIIES</sequence>